<evidence type="ECO:0000313" key="6">
    <source>
        <dbReference type="EMBL" id="KAG5970839.1"/>
    </source>
</evidence>
<dbReference type="AlphaFoldDB" id="A0A9P7SPL1"/>
<keyword evidence="3" id="KW-0862">Zinc</keyword>
<evidence type="ECO:0000256" key="1">
    <source>
        <dbReference type="ARBA" id="ARBA00022694"/>
    </source>
</evidence>
<dbReference type="GO" id="GO:0008033">
    <property type="term" value="P:tRNA processing"/>
    <property type="evidence" value="ECO:0007669"/>
    <property type="project" value="UniProtKB-KW"/>
</dbReference>
<dbReference type="OrthoDB" id="128536at2759"/>
<evidence type="ECO:0000256" key="3">
    <source>
        <dbReference type="ARBA" id="ARBA00022833"/>
    </source>
</evidence>
<name>A0A9P7SPL1_9HYPO</name>
<dbReference type="Proteomes" id="UP000784919">
    <property type="component" value="Unassembled WGS sequence"/>
</dbReference>
<evidence type="ECO:0000313" key="7">
    <source>
        <dbReference type="Proteomes" id="UP000784919"/>
    </source>
</evidence>
<keyword evidence="1" id="KW-0819">tRNA processing</keyword>
<feature type="compositionally biased region" description="Low complexity" evidence="5">
    <location>
        <begin position="57"/>
        <end position="69"/>
    </location>
</feature>
<dbReference type="GO" id="GO:0005655">
    <property type="term" value="C:nucleolar ribonuclease P complex"/>
    <property type="evidence" value="ECO:0007669"/>
    <property type="project" value="TreeGrafter"/>
</dbReference>
<organism evidence="6 7">
    <name type="scientific">Claviceps arundinis</name>
    <dbReference type="NCBI Taxonomy" id="1623583"/>
    <lineage>
        <taxon>Eukaryota</taxon>
        <taxon>Fungi</taxon>
        <taxon>Dikarya</taxon>
        <taxon>Ascomycota</taxon>
        <taxon>Pezizomycotina</taxon>
        <taxon>Sordariomycetes</taxon>
        <taxon>Hypocreomycetidae</taxon>
        <taxon>Hypocreales</taxon>
        <taxon>Clavicipitaceae</taxon>
        <taxon>Claviceps</taxon>
    </lineage>
</organism>
<dbReference type="PANTHER" id="PTHR14742:SF0">
    <property type="entry name" value="RIBONUCLEASE P PROTEIN SUBUNIT P21"/>
    <property type="match status" value="1"/>
</dbReference>
<accession>A0A9P7SPL1</accession>
<sequence>MAKPKGQPGVQNRAIYSRVSYLYQAATYLSDCVDSLENAASSTTSKPSKPEVGGVEQQQKQQQQQQQYNKQKKAVEKMSRLAISEMRAVSLKAQIRQSPALKRTICKFCDTLLVEGRSCSSTIENLSKQGRKPWADVLVITCKTCENVKRFPVDAPRQKRKSLRLAEANISGG</sequence>
<evidence type="ECO:0000256" key="4">
    <source>
        <dbReference type="ARBA" id="ARBA00038402"/>
    </source>
</evidence>
<gene>
    <name evidence="6" type="ORF">E4U56_007233</name>
</gene>
<keyword evidence="2" id="KW-0479">Metal-binding</keyword>
<reference evidence="6" key="1">
    <citation type="journal article" date="2020" name="bioRxiv">
        <title>Whole genome comparisons of ergot fungi reveals the divergence and evolution of species within the genus Claviceps are the result of varying mechanisms driving genome evolution and host range expansion.</title>
        <authorList>
            <person name="Wyka S.A."/>
            <person name="Mondo S.J."/>
            <person name="Liu M."/>
            <person name="Dettman J."/>
            <person name="Nalam V."/>
            <person name="Broders K.D."/>
        </authorList>
    </citation>
    <scope>NUCLEOTIDE SEQUENCE</scope>
    <source>
        <strain evidence="6">CCC 1102</strain>
    </source>
</reference>
<evidence type="ECO:0008006" key="8">
    <source>
        <dbReference type="Google" id="ProtNLM"/>
    </source>
</evidence>
<protein>
    <recommendedName>
        <fullName evidence="8">RNAse P Rpr2/Rpp21 subunit domain-containing protein</fullName>
    </recommendedName>
</protein>
<dbReference type="Gene3D" id="6.20.50.20">
    <property type="match status" value="1"/>
</dbReference>
<dbReference type="PANTHER" id="PTHR14742">
    <property type="entry name" value="RIBONUCLEASE P SUBUNIT P21"/>
    <property type="match status" value="1"/>
</dbReference>
<evidence type="ECO:0000256" key="2">
    <source>
        <dbReference type="ARBA" id="ARBA00022723"/>
    </source>
</evidence>
<dbReference type="EMBL" id="SRPS01000067">
    <property type="protein sequence ID" value="KAG5970839.1"/>
    <property type="molecule type" value="Genomic_DNA"/>
</dbReference>
<dbReference type="GO" id="GO:0046872">
    <property type="term" value="F:metal ion binding"/>
    <property type="evidence" value="ECO:0007669"/>
    <property type="project" value="UniProtKB-KW"/>
</dbReference>
<dbReference type="InterPro" id="IPR007175">
    <property type="entry name" value="Rpr2/Snm1/Rpp21"/>
</dbReference>
<dbReference type="Pfam" id="PF04032">
    <property type="entry name" value="Rpr2"/>
    <property type="match status" value="1"/>
</dbReference>
<comment type="caution">
    <text evidence="6">The sequence shown here is derived from an EMBL/GenBank/DDBJ whole genome shotgun (WGS) entry which is preliminary data.</text>
</comment>
<proteinExistence type="inferred from homology"/>
<feature type="region of interest" description="Disordered" evidence="5">
    <location>
        <begin position="39"/>
        <end position="73"/>
    </location>
</feature>
<comment type="similarity">
    <text evidence="4">Belongs to the eukaryotic/archaeal RNase P protein component 4 family.</text>
</comment>
<evidence type="ECO:0000256" key="5">
    <source>
        <dbReference type="SAM" id="MobiDB-lite"/>
    </source>
</evidence>